<keyword evidence="6 8" id="KW-0472">Membrane</keyword>
<evidence type="ECO:0000256" key="4">
    <source>
        <dbReference type="ARBA" id="ARBA00022692"/>
    </source>
</evidence>
<dbReference type="PANTHER" id="PTHR30069">
    <property type="entry name" value="TONB-DEPENDENT OUTER MEMBRANE RECEPTOR"/>
    <property type="match status" value="1"/>
</dbReference>
<dbReference type="GO" id="GO:0044718">
    <property type="term" value="P:siderophore transmembrane transport"/>
    <property type="evidence" value="ECO:0007669"/>
    <property type="project" value="TreeGrafter"/>
</dbReference>
<keyword evidence="5 9" id="KW-0798">TonB box</keyword>
<gene>
    <name evidence="14" type="ORF">AVDCRST_MAG11-2126</name>
</gene>
<evidence type="ECO:0000256" key="1">
    <source>
        <dbReference type="ARBA" id="ARBA00004571"/>
    </source>
</evidence>
<feature type="signal peptide" evidence="11">
    <location>
        <begin position="1"/>
        <end position="33"/>
    </location>
</feature>
<dbReference type="InterPro" id="IPR037066">
    <property type="entry name" value="Plug_dom_sf"/>
</dbReference>
<dbReference type="InterPro" id="IPR000531">
    <property type="entry name" value="Beta-barrel_TonB"/>
</dbReference>
<dbReference type="GO" id="GO:0009279">
    <property type="term" value="C:cell outer membrane"/>
    <property type="evidence" value="ECO:0007669"/>
    <property type="project" value="UniProtKB-SubCell"/>
</dbReference>
<keyword evidence="11" id="KW-0732">Signal</keyword>
<sequence length="709" mass="74343">MPMLRPTAAPRSRPGPAGAALILLLAAPAALLAQEPAAGDSAARADSVRALAPVTVTVLQTPFDLARAPYAVSAIGAAELQRARPGFNLAEGLVGVPGVQVDNRANYALGERITIRGFGARAQFGVRGVRVLVDGIPATMPDGQTTLNHVDVASLGRAEVVRGPASALYGNASGGVLQFETEAPPDTPISQRGRVILGADGLGRVQSTTAGQLGSDAAPLGYTLNLSQLRYSGYRAWNDARNLYGSLGVRGTLGGARFRVAGHLADYESKNPGSLTDSLVRVNRDAAFQPNQVRWRAGEEGRHQQVGGEVQQPIGAGELRLSGYALGRTIDNPIPQVVVALERRAGGARAAYAVPLRVAGRPLRLAAGVQSDLQRDDRRNFANDTGRRAALRLDQREGVTTTAGFGQLALEATERLTVLGAVRYDRTRFTADDRFVSATDADDSGERTMRAASPSVGVSWAIGRAGSVYANYSTAFETPTTTELVNRPTGAGGLNPELDPQRTRSVELGTTTRVGRVATAQLAVYRARVRDALIPFEVPGAAGRQFFRNAGSAVHRGVEAGGTLAVGAALSARAAYTYTDARFDDYTVGTTSFAGERVPGVAPHRGDVVLSYAAPRGTVLEVEERYVSSVPTNDANAPGTASPAYALTNVRVSAGGLRLGGGAAAPFVGMTNVFDRRYNTSVTVNAFGRRYFEPGAGRALYAGLELSAR</sequence>
<keyword evidence="7 8" id="KW-0998">Cell outer membrane</keyword>
<feature type="region of interest" description="Disordered" evidence="10">
    <location>
        <begin position="481"/>
        <end position="501"/>
    </location>
</feature>
<dbReference type="Pfam" id="PF00593">
    <property type="entry name" value="TonB_dep_Rec_b-barrel"/>
    <property type="match status" value="1"/>
</dbReference>
<dbReference type="Gene3D" id="2.40.170.20">
    <property type="entry name" value="TonB-dependent receptor, beta-barrel domain"/>
    <property type="match status" value="1"/>
</dbReference>
<dbReference type="CDD" id="cd01347">
    <property type="entry name" value="ligand_gated_channel"/>
    <property type="match status" value="1"/>
</dbReference>
<evidence type="ECO:0000256" key="9">
    <source>
        <dbReference type="RuleBase" id="RU003357"/>
    </source>
</evidence>
<accession>A0A6J4L5V5</accession>
<keyword evidence="2 8" id="KW-0813">Transport</keyword>
<evidence type="ECO:0000256" key="7">
    <source>
        <dbReference type="ARBA" id="ARBA00023237"/>
    </source>
</evidence>
<evidence type="ECO:0000256" key="10">
    <source>
        <dbReference type="SAM" id="MobiDB-lite"/>
    </source>
</evidence>
<evidence type="ECO:0000256" key="2">
    <source>
        <dbReference type="ARBA" id="ARBA00022448"/>
    </source>
</evidence>
<dbReference type="Gene3D" id="2.170.130.10">
    <property type="entry name" value="TonB-dependent receptor, plug domain"/>
    <property type="match status" value="1"/>
</dbReference>
<evidence type="ECO:0000256" key="5">
    <source>
        <dbReference type="ARBA" id="ARBA00023077"/>
    </source>
</evidence>
<proteinExistence type="inferred from homology"/>
<evidence type="ECO:0000259" key="13">
    <source>
        <dbReference type="Pfam" id="PF07715"/>
    </source>
</evidence>
<evidence type="ECO:0000256" key="6">
    <source>
        <dbReference type="ARBA" id="ARBA00023136"/>
    </source>
</evidence>
<dbReference type="InterPro" id="IPR039426">
    <property type="entry name" value="TonB-dep_rcpt-like"/>
</dbReference>
<dbReference type="GO" id="GO:0015344">
    <property type="term" value="F:siderophore uptake transmembrane transporter activity"/>
    <property type="evidence" value="ECO:0007669"/>
    <property type="project" value="TreeGrafter"/>
</dbReference>
<dbReference type="PROSITE" id="PS52016">
    <property type="entry name" value="TONB_DEPENDENT_REC_3"/>
    <property type="match status" value="1"/>
</dbReference>
<evidence type="ECO:0008006" key="15">
    <source>
        <dbReference type="Google" id="ProtNLM"/>
    </source>
</evidence>
<dbReference type="PANTHER" id="PTHR30069:SF28">
    <property type="entry name" value="TONB-DEPENDENT RECEPTOR YNCD-RELATED"/>
    <property type="match status" value="1"/>
</dbReference>
<comment type="similarity">
    <text evidence="8 9">Belongs to the TonB-dependent receptor family.</text>
</comment>
<dbReference type="InterPro" id="IPR012910">
    <property type="entry name" value="Plug_dom"/>
</dbReference>
<organism evidence="14">
    <name type="scientific">uncultured Gemmatimonadaceae bacterium</name>
    <dbReference type="NCBI Taxonomy" id="246130"/>
    <lineage>
        <taxon>Bacteria</taxon>
        <taxon>Pseudomonadati</taxon>
        <taxon>Gemmatimonadota</taxon>
        <taxon>Gemmatimonadia</taxon>
        <taxon>Gemmatimonadales</taxon>
        <taxon>Gemmatimonadaceae</taxon>
        <taxon>environmental samples</taxon>
    </lineage>
</organism>
<dbReference type="AlphaFoldDB" id="A0A6J4L5V5"/>
<evidence type="ECO:0000259" key="12">
    <source>
        <dbReference type="Pfam" id="PF00593"/>
    </source>
</evidence>
<feature type="domain" description="TonB-dependent receptor plug" evidence="13">
    <location>
        <begin position="66"/>
        <end position="176"/>
    </location>
</feature>
<evidence type="ECO:0000256" key="8">
    <source>
        <dbReference type="PROSITE-ProRule" id="PRU01360"/>
    </source>
</evidence>
<protein>
    <recommendedName>
        <fullName evidence="15">TonB-dependent receptor</fullName>
    </recommendedName>
</protein>
<name>A0A6J4L5V5_9BACT</name>
<keyword evidence="4 8" id="KW-0812">Transmembrane</keyword>
<dbReference type="SUPFAM" id="SSF56935">
    <property type="entry name" value="Porins"/>
    <property type="match status" value="1"/>
</dbReference>
<dbReference type="EMBL" id="CADCTU010000501">
    <property type="protein sequence ID" value="CAA9323720.1"/>
    <property type="molecule type" value="Genomic_DNA"/>
</dbReference>
<dbReference type="Pfam" id="PF07715">
    <property type="entry name" value="Plug"/>
    <property type="match status" value="1"/>
</dbReference>
<keyword evidence="3 8" id="KW-1134">Transmembrane beta strand</keyword>
<feature type="domain" description="TonB-dependent receptor-like beta-barrel" evidence="12">
    <location>
        <begin position="277"/>
        <end position="653"/>
    </location>
</feature>
<evidence type="ECO:0000256" key="11">
    <source>
        <dbReference type="SAM" id="SignalP"/>
    </source>
</evidence>
<feature type="chain" id="PRO_5026712415" description="TonB-dependent receptor" evidence="11">
    <location>
        <begin position="34"/>
        <end position="709"/>
    </location>
</feature>
<evidence type="ECO:0000313" key="14">
    <source>
        <dbReference type="EMBL" id="CAA9323720.1"/>
    </source>
</evidence>
<reference evidence="14" key="1">
    <citation type="submission" date="2020-02" db="EMBL/GenBank/DDBJ databases">
        <authorList>
            <person name="Meier V. D."/>
        </authorList>
    </citation>
    <scope>NUCLEOTIDE SEQUENCE</scope>
    <source>
        <strain evidence="14">AVDCRST_MAG11</strain>
    </source>
</reference>
<comment type="subcellular location">
    <subcellularLocation>
        <location evidence="1 8">Cell outer membrane</location>
        <topology evidence="1 8">Multi-pass membrane protein</topology>
    </subcellularLocation>
</comment>
<dbReference type="InterPro" id="IPR036942">
    <property type="entry name" value="Beta-barrel_TonB_sf"/>
</dbReference>
<evidence type="ECO:0000256" key="3">
    <source>
        <dbReference type="ARBA" id="ARBA00022452"/>
    </source>
</evidence>